<accession>A0A4V1ITA6</accession>
<reference evidence="2" key="1">
    <citation type="journal article" date="2018" name="Nat. Microbiol.">
        <title>Leveraging single-cell genomics to expand the fungal tree of life.</title>
        <authorList>
            <person name="Ahrendt S.R."/>
            <person name="Quandt C.A."/>
            <person name="Ciobanu D."/>
            <person name="Clum A."/>
            <person name="Salamov A."/>
            <person name="Andreopoulos B."/>
            <person name="Cheng J.F."/>
            <person name="Woyke T."/>
            <person name="Pelin A."/>
            <person name="Henrissat B."/>
            <person name="Reynolds N.K."/>
            <person name="Benny G.L."/>
            <person name="Smith M.E."/>
            <person name="James T.Y."/>
            <person name="Grigoriev I.V."/>
        </authorList>
    </citation>
    <scope>NUCLEOTIDE SEQUENCE [LARGE SCALE GENOMIC DNA]</scope>
    <source>
        <strain evidence="2">ATCC 52028</strain>
    </source>
</reference>
<dbReference type="AlphaFoldDB" id="A0A4V1ITA6"/>
<name>A0A4V1ITA6_9FUNG</name>
<protein>
    <submittedName>
        <fullName evidence="1">Uncharacterized protein</fullName>
    </submittedName>
</protein>
<dbReference type="Proteomes" id="UP000268535">
    <property type="component" value="Unassembled WGS sequence"/>
</dbReference>
<evidence type="ECO:0000313" key="1">
    <source>
        <dbReference type="EMBL" id="RKO96387.1"/>
    </source>
</evidence>
<proteinExistence type="predicted"/>
<gene>
    <name evidence="1" type="ORF">CAUPRSCDRAFT_11924</name>
</gene>
<sequence length="326" mass="37194">MCLRAVLRLHHAHAATFIDAEQSMMVHTTVVHKGIIWLYLHFHLLLNPDRDPLQPSPFQTLENDLRRELMQVHLVTTDSNGDDGLIVLKQRMLHHAQSLSERQWKRDPKKCSLENQVLEFVRILNQHGDKDLTNHWLFPAALQSAKDLVFQVIRWKVSETRARADKSEEGSASEELHRLHQTYQNLAAMNRPSRVKTFSASTIEKLSELMKSDPHWLTATEILTSEKMAILKREAADYDRFVKIIKANAEGASLFLPEIPTFLAVSEVFHRVEPPGAPDTGSSKIVAAGEAIAPGRDAIERSRSGEHWLSIIRRERLPELWSVARP</sequence>
<dbReference type="EMBL" id="ML010009">
    <property type="protein sequence ID" value="RKO96387.1"/>
    <property type="molecule type" value="Genomic_DNA"/>
</dbReference>
<evidence type="ECO:0000313" key="2">
    <source>
        <dbReference type="Proteomes" id="UP000268535"/>
    </source>
</evidence>
<organism evidence="1 2">
    <name type="scientific">Caulochytrium protostelioides</name>
    <dbReference type="NCBI Taxonomy" id="1555241"/>
    <lineage>
        <taxon>Eukaryota</taxon>
        <taxon>Fungi</taxon>
        <taxon>Fungi incertae sedis</taxon>
        <taxon>Chytridiomycota</taxon>
        <taxon>Chytridiomycota incertae sedis</taxon>
        <taxon>Chytridiomycetes</taxon>
        <taxon>Caulochytriales</taxon>
        <taxon>Caulochytriaceae</taxon>
        <taxon>Caulochytrium</taxon>
    </lineage>
</organism>